<dbReference type="GeneID" id="11493977"/>
<dbReference type="KEGG" id="ndi:NDAI_0I03190"/>
<dbReference type="EMBL" id="HE580275">
    <property type="protein sequence ID" value="CCD26887.1"/>
    <property type="molecule type" value="Genomic_DNA"/>
</dbReference>
<protein>
    <recommendedName>
        <fullName evidence="7">tRNA uridine 5-carboxymethylaminomethyl modification enzyme C-terminal subdomain domain-containing protein</fullName>
    </recommendedName>
</protein>
<dbReference type="SUPFAM" id="SSF51905">
    <property type="entry name" value="FAD/NAD(P)-binding domain"/>
    <property type="match status" value="1"/>
</dbReference>
<dbReference type="RefSeq" id="XP_003672130.1">
    <property type="nucleotide sequence ID" value="XM_003672082.1"/>
</dbReference>
<feature type="domain" description="tRNA uridine 5-carboxymethylaminomethyl modification enzyme C-terminal subdomain" evidence="7">
    <location>
        <begin position="620"/>
        <end position="691"/>
    </location>
</feature>
<dbReference type="FunFam" id="3.50.50.60:FF:000002">
    <property type="entry name" value="tRNA uridine 5-carboxymethylaminomethyl modification enzyme MnmG"/>
    <property type="match status" value="1"/>
</dbReference>
<dbReference type="eggNOG" id="KOG2311">
    <property type="taxonomic scope" value="Eukaryota"/>
</dbReference>
<dbReference type="InterPro" id="IPR026904">
    <property type="entry name" value="MnmG_C"/>
</dbReference>
<evidence type="ECO:0000256" key="6">
    <source>
        <dbReference type="ARBA" id="ARBA00054993"/>
    </source>
</evidence>
<dbReference type="OMA" id="CNPAMGG"/>
<dbReference type="FunFam" id="3.50.50.60:FF:000145">
    <property type="entry name" value="tRNA uridine 5-carboxymethylaminomethyl modification enzyme"/>
    <property type="match status" value="1"/>
</dbReference>
<name>G0WGH6_NAUDC</name>
<dbReference type="Gene3D" id="3.50.50.60">
    <property type="entry name" value="FAD/NAD(P)-binding domain"/>
    <property type="match status" value="2"/>
</dbReference>
<evidence type="ECO:0000313" key="8">
    <source>
        <dbReference type="EMBL" id="CCD26887.1"/>
    </source>
</evidence>
<dbReference type="Gene3D" id="1.10.150.570">
    <property type="entry name" value="GidA associated domain, C-terminal subdomain"/>
    <property type="match status" value="1"/>
</dbReference>
<evidence type="ECO:0000313" key="9">
    <source>
        <dbReference type="Proteomes" id="UP000000689"/>
    </source>
</evidence>
<evidence type="ECO:0000256" key="2">
    <source>
        <dbReference type="ARBA" id="ARBA00007653"/>
    </source>
</evidence>
<dbReference type="AlphaFoldDB" id="G0WGH6"/>
<comment type="cofactor">
    <cofactor evidence="1">
        <name>FAD</name>
        <dbReference type="ChEBI" id="CHEBI:57692"/>
    </cofactor>
</comment>
<proteinExistence type="inferred from homology"/>
<accession>G0WGH6</accession>
<evidence type="ECO:0000259" key="7">
    <source>
        <dbReference type="SMART" id="SM01228"/>
    </source>
</evidence>
<dbReference type="InterPro" id="IPR004416">
    <property type="entry name" value="MnmG"/>
</dbReference>
<dbReference type="HOGENOM" id="CLU_007831_2_2_1"/>
<dbReference type="InterPro" id="IPR040131">
    <property type="entry name" value="MnmG_N"/>
</dbReference>
<dbReference type="PROSITE" id="PS01280">
    <property type="entry name" value="GIDA_1"/>
    <property type="match status" value="1"/>
</dbReference>
<dbReference type="STRING" id="1071378.G0WGH6"/>
<dbReference type="OrthoDB" id="3329at2759"/>
<dbReference type="Pfam" id="PF13932">
    <property type="entry name" value="SAM_GIDA_C"/>
    <property type="match status" value="1"/>
</dbReference>
<dbReference type="GO" id="GO:0005739">
    <property type="term" value="C:mitochondrion"/>
    <property type="evidence" value="ECO:0007669"/>
    <property type="project" value="EnsemblFungi"/>
</dbReference>
<dbReference type="InterPro" id="IPR049312">
    <property type="entry name" value="GIDA_C_N"/>
</dbReference>
<keyword evidence="3" id="KW-0285">Flavoprotein</keyword>
<gene>
    <name evidence="8" type="primary">NDAI0I03190</name>
    <name evidence="8" type="ordered locus">NDAI_0I03190</name>
</gene>
<comment type="function">
    <text evidence="6">Component of the MSS1-MTO1 complex that catalyzes the 5-carboxymethylaminomethyluridine (cmnm(5)U) modification at the 34th wobble position (U34) of mitochondrial tRNAs.</text>
</comment>
<evidence type="ECO:0000256" key="3">
    <source>
        <dbReference type="ARBA" id="ARBA00022630"/>
    </source>
</evidence>
<dbReference type="GO" id="GO:0070899">
    <property type="term" value="P:mitochondrial tRNA wobble uridine modification"/>
    <property type="evidence" value="ECO:0007669"/>
    <property type="project" value="EnsemblFungi"/>
</dbReference>
<dbReference type="Gene3D" id="1.10.10.1800">
    <property type="entry name" value="tRNA uridine 5-carboxymethylaminomethyl modification enzyme MnmG/GidA"/>
    <property type="match status" value="1"/>
</dbReference>
<evidence type="ECO:0000256" key="1">
    <source>
        <dbReference type="ARBA" id="ARBA00001974"/>
    </source>
</evidence>
<dbReference type="InterPro" id="IPR020595">
    <property type="entry name" value="MnmG-rel_CS"/>
</dbReference>
<sequence length="701" mass="78032">MSSLLNASTKGATFLLTTTRVALTRLTTNKGNGLTLRNVKRQIHLNHELKLKLDNSPSHGVVVIGGGHAGCEAATGSARTGIQTTLITPFLDKIGTCSCNPSMGGIGKGTLLREVDALDGVAAKVTDLAGIQFKILNRSKGAAVWGPRVQIDRDIYLKEMQNLLKNYPNLNLLQGKVKDIIVEQQSTTSSSSSFSSSVPIVRGVILEDESILKAEKVVITTGTFLNAEIHVGMETFPAGRIGEDPTYGISKTLSQFGFKLGRLKTGTPARLDAKSINFKNLEKQFGDDPPYPMSFMNEIVPIANSKQILCYGTRTTNELHEYLRQNLDKSIHIKETVKGPRYCPSIEAKIIRFPEKESHRIWLEPEGLTSNVIYPNGISNSMPKDIQLKMLRMVPGLENVEIIQFAYGVEYDYVDPTQLQNTLETKLISGLYMAGQINGTTGYEEACAQGIIAGINAGLSLKNDGTTLTRALVLNRSNSYIGVLIDDLITKGVEEPYRMFTSRSEFRISVRSDNADSRLTELGYKLGVISPERWRKYNSDKDIFEKIINKLKTFSLNSNQWETKFNNTMNISQSATNKSAWELFRKDGMSLEKMIYYVPELNLNVSEIPKQVLSKINVEAKYEPYLIKQKQYVRAFQADENMFLPIDIDYNPIASLSSECKLLLNKIKPTTIGQARRIQGVTPAAIFELYKLAQNRKNKPV</sequence>
<dbReference type="InterPro" id="IPR036188">
    <property type="entry name" value="FAD/NAD-bd_sf"/>
</dbReference>
<dbReference type="SMART" id="SM01228">
    <property type="entry name" value="GIDA_assoc_3"/>
    <property type="match status" value="1"/>
</dbReference>
<dbReference type="Pfam" id="PF21680">
    <property type="entry name" value="GIDA_C_1st"/>
    <property type="match status" value="1"/>
</dbReference>
<organism evidence="8 9">
    <name type="scientific">Naumovozyma dairenensis (strain ATCC 10597 / BCRC 20456 / CBS 421 / NBRC 0211 / NRRL Y-12639)</name>
    <name type="common">Saccharomyces dairenensis</name>
    <dbReference type="NCBI Taxonomy" id="1071378"/>
    <lineage>
        <taxon>Eukaryota</taxon>
        <taxon>Fungi</taxon>
        <taxon>Dikarya</taxon>
        <taxon>Ascomycota</taxon>
        <taxon>Saccharomycotina</taxon>
        <taxon>Saccharomycetes</taxon>
        <taxon>Saccharomycetales</taxon>
        <taxon>Saccharomycetaceae</taxon>
        <taxon>Naumovozyma</taxon>
    </lineage>
</organism>
<dbReference type="InterPro" id="IPR047001">
    <property type="entry name" value="MnmG_C_subdom"/>
</dbReference>
<dbReference type="InterPro" id="IPR044920">
    <property type="entry name" value="MnmG_C_subdom_sf"/>
</dbReference>
<dbReference type="GO" id="GO:0030488">
    <property type="term" value="P:tRNA methylation"/>
    <property type="evidence" value="ECO:0007669"/>
    <property type="project" value="TreeGrafter"/>
</dbReference>
<dbReference type="PANTHER" id="PTHR11806:SF0">
    <property type="entry name" value="PROTEIN MTO1 HOMOLOG, MITOCHONDRIAL"/>
    <property type="match status" value="1"/>
</dbReference>
<evidence type="ECO:0000256" key="5">
    <source>
        <dbReference type="ARBA" id="ARBA00022827"/>
    </source>
</evidence>
<dbReference type="PANTHER" id="PTHR11806">
    <property type="entry name" value="GLUCOSE INHIBITED DIVISION PROTEIN A"/>
    <property type="match status" value="1"/>
</dbReference>
<dbReference type="HAMAP" id="MF_00129">
    <property type="entry name" value="MnmG_GidA"/>
    <property type="match status" value="1"/>
</dbReference>
<keyword evidence="9" id="KW-1185">Reference proteome</keyword>
<dbReference type="Pfam" id="PF01134">
    <property type="entry name" value="GIDA"/>
    <property type="match status" value="1"/>
</dbReference>
<reference evidence="8 9" key="1">
    <citation type="journal article" date="2011" name="Proc. Natl. Acad. Sci. U.S.A.">
        <title>Evolutionary erosion of yeast sex chromosomes by mating-type switching accidents.</title>
        <authorList>
            <person name="Gordon J.L."/>
            <person name="Armisen D."/>
            <person name="Proux-Wera E."/>
            <person name="Oheigeartaigh S.S."/>
            <person name="Byrne K.P."/>
            <person name="Wolfe K.H."/>
        </authorList>
    </citation>
    <scope>NUCLEOTIDE SEQUENCE [LARGE SCALE GENOMIC DNA]</scope>
    <source>
        <strain evidence="9">ATCC 10597 / BCRC 20456 / CBS 421 / NBRC 0211 / NRRL Y-12639</strain>
    </source>
</reference>
<comment type="similarity">
    <text evidence="2">Belongs to the MnmG family.</text>
</comment>
<keyword evidence="5" id="KW-0274">FAD</keyword>
<dbReference type="InterPro" id="IPR002218">
    <property type="entry name" value="MnmG-rel"/>
</dbReference>
<evidence type="ECO:0000256" key="4">
    <source>
        <dbReference type="ARBA" id="ARBA00022694"/>
    </source>
</evidence>
<dbReference type="Proteomes" id="UP000000689">
    <property type="component" value="Chromosome 9"/>
</dbReference>
<dbReference type="GO" id="GO:0050660">
    <property type="term" value="F:flavin adenine dinucleotide binding"/>
    <property type="evidence" value="ECO:0007669"/>
    <property type="project" value="InterPro"/>
</dbReference>
<keyword evidence="4" id="KW-0819">tRNA processing</keyword>
<dbReference type="FunFam" id="1.10.150.570:FF:000001">
    <property type="entry name" value="tRNA uridine 5-carboxymethylaminomethyl modification enzyme MnmG"/>
    <property type="match status" value="1"/>
</dbReference>
<dbReference type="NCBIfam" id="TIGR00136">
    <property type="entry name" value="mnmG_gidA"/>
    <property type="match status" value="1"/>
</dbReference>